<accession>A0A073KGA5</accession>
<comment type="caution">
    <text evidence="2">The sequence shown here is derived from an EMBL/GenBank/DDBJ whole genome shotgun (WGS) entry which is preliminary data.</text>
</comment>
<dbReference type="EMBL" id="JOTM01000002">
    <property type="protein sequence ID" value="KEK25620.1"/>
    <property type="molecule type" value="Genomic_DNA"/>
</dbReference>
<protein>
    <submittedName>
        <fullName evidence="2">Uncharacterized protein</fullName>
    </submittedName>
</protein>
<dbReference type="STRING" id="574375.AZF08_05895"/>
<organism evidence="2 3">
    <name type="scientific">Bacillus gaemokensis</name>
    <dbReference type="NCBI Taxonomy" id="574375"/>
    <lineage>
        <taxon>Bacteria</taxon>
        <taxon>Bacillati</taxon>
        <taxon>Bacillota</taxon>
        <taxon>Bacilli</taxon>
        <taxon>Bacillales</taxon>
        <taxon>Bacillaceae</taxon>
        <taxon>Bacillus</taxon>
        <taxon>Bacillus cereus group</taxon>
    </lineage>
</organism>
<dbReference type="OrthoDB" id="2843805at2"/>
<keyword evidence="1" id="KW-0175">Coiled coil</keyword>
<proteinExistence type="predicted"/>
<sequence>MNRANYSVDQIVFEQWNEQEISQFEAIGERLVGGLENKKKDIRKRIARENFQEIEAKANNELEENEFIELQFQGNATGGYYYGAMMCSADYVAMPLVLMDIGNRFVVFGTRHKIMIYEVRELYQIQREYIIDYDDIFKYYYKKRKSYTVFCFKAKKDKYNQLRECSNWLLYGYLQGRINMVVNNSDRDIIANYFDREINSKRTH</sequence>
<reference evidence="2 3" key="1">
    <citation type="submission" date="2014-06" db="EMBL/GenBank/DDBJ databases">
        <title>Draft genome sequence of Bacillus gaemokensis JCM 15801 (MCCC 1A00707).</title>
        <authorList>
            <person name="Lai Q."/>
            <person name="Liu Y."/>
            <person name="Shao Z."/>
        </authorList>
    </citation>
    <scope>NUCLEOTIDE SEQUENCE [LARGE SCALE GENOMIC DNA]</scope>
    <source>
        <strain evidence="2 3">JCM 15801</strain>
    </source>
</reference>
<dbReference type="Proteomes" id="UP000027778">
    <property type="component" value="Unassembled WGS sequence"/>
</dbReference>
<evidence type="ECO:0000256" key="1">
    <source>
        <dbReference type="SAM" id="Coils"/>
    </source>
</evidence>
<name>A0A073KGA5_9BACI</name>
<evidence type="ECO:0000313" key="2">
    <source>
        <dbReference type="EMBL" id="KEK25620.1"/>
    </source>
</evidence>
<dbReference type="AlphaFoldDB" id="A0A073KGA5"/>
<evidence type="ECO:0000313" key="3">
    <source>
        <dbReference type="Proteomes" id="UP000027778"/>
    </source>
</evidence>
<gene>
    <name evidence="2" type="ORF">BAGA_13500</name>
</gene>
<feature type="coiled-coil region" evidence="1">
    <location>
        <begin position="44"/>
        <end position="71"/>
    </location>
</feature>
<keyword evidence="3" id="KW-1185">Reference proteome</keyword>
<dbReference type="RefSeq" id="WP_033673511.1">
    <property type="nucleotide sequence ID" value="NZ_JOTM01000002.1"/>
</dbReference>